<name>A0ABV7SSN5_9SPHN</name>
<keyword evidence="7" id="KW-1185">Reference proteome</keyword>
<dbReference type="SUPFAM" id="SSF48452">
    <property type="entry name" value="TPR-like"/>
    <property type="match status" value="1"/>
</dbReference>
<dbReference type="Gene3D" id="1.25.40.10">
    <property type="entry name" value="Tetratricopeptide repeat domain"/>
    <property type="match status" value="1"/>
</dbReference>
<sequence>MDARERDADALAARGDVAGALALLERVVTATPEHAEAWMKVAALRRAQGKLEEAQDAIGVVLRIDPLHFMALISRARLFEMQGNSADAARFYNRALAQLPDGAVPAHLTAMIDHARRVGTAYQDAIAARWAGIAAAQDDLDDTMRRRVARLASNALHRTRVYHSEPTHYHYPGLAEREFHDRDAFPWLAALEAQTDTIRDEYLALQQRQGARAEPYVQYDPGLPVRQWAALNHSLDWTAFHLLQNGAAIGSNAATCPRTIAALGPIGQPSIAGRSPNAMFSLLKPHTRIPPHTGVANTRLVCHLPLIVPDGCWFRVGAETRAWRIGEAFVFDDTIEHEAANDSDAPRVVLIFDVWHPGLAPAERTAVARLMEADDSDGAPL</sequence>
<evidence type="ECO:0000313" key="7">
    <source>
        <dbReference type="Proteomes" id="UP001595713"/>
    </source>
</evidence>
<dbReference type="Pfam" id="PF05118">
    <property type="entry name" value="Asp_Arg_Hydrox"/>
    <property type="match status" value="1"/>
</dbReference>
<evidence type="ECO:0000259" key="5">
    <source>
        <dbReference type="Pfam" id="PF05118"/>
    </source>
</evidence>
<evidence type="ECO:0000256" key="2">
    <source>
        <dbReference type="ARBA" id="ARBA00022964"/>
    </source>
</evidence>
<dbReference type="InterPro" id="IPR051821">
    <property type="entry name" value="Asp/Asn_beta-hydroxylase"/>
</dbReference>
<dbReference type="RefSeq" id="WP_261293287.1">
    <property type="nucleotide sequence ID" value="NZ_JANQBK010000003.1"/>
</dbReference>
<dbReference type="InterPro" id="IPR027443">
    <property type="entry name" value="IPNS-like_sf"/>
</dbReference>
<accession>A0ABV7SSN5</accession>
<evidence type="ECO:0000256" key="4">
    <source>
        <dbReference type="PROSITE-ProRule" id="PRU00339"/>
    </source>
</evidence>
<dbReference type="InterPro" id="IPR011990">
    <property type="entry name" value="TPR-like_helical_dom_sf"/>
</dbReference>
<keyword evidence="3" id="KW-0560">Oxidoreductase</keyword>
<gene>
    <name evidence="6" type="ORF">ACFONA_06560</name>
</gene>
<comment type="similarity">
    <text evidence="1">Belongs to the aspartyl/asparaginyl beta-hydroxylase family.</text>
</comment>
<dbReference type="Proteomes" id="UP001595713">
    <property type="component" value="Unassembled WGS sequence"/>
</dbReference>
<dbReference type="SMART" id="SM00028">
    <property type="entry name" value="TPR"/>
    <property type="match status" value="3"/>
</dbReference>
<comment type="caution">
    <text evidence="6">The sequence shown here is derived from an EMBL/GenBank/DDBJ whole genome shotgun (WGS) entry which is preliminary data.</text>
</comment>
<organism evidence="6 7">
    <name type="scientific">Sphingomonas hylomeconis</name>
    <dbReference type="NCBI Taxonomy" id="1395958"/>
    <lineage>
        <taxon>Bacteria</taxon>
        <taxon>Pseudomonadati</taxon>
        <taxon>Pseudomonadota</taxon>
        <taxon>Alphaproteobacteria</taxon>
        <taxon>Sphingomonadales</taxon>
        <taxon>Sphingomonadaceae</taxon>
        <taxon>Sphingomonas</taxon>
    </lineage>
</organism>
<feature type="domain" description="Aspartyl/asparaginy/proline hydroxylase" evidence="5">
    <location>
        <begin position="192"/>
        <end position="357"/>
    </location>
</feature>
<proteinExistence type="inferred from homology"/>
<feature type="repeat" description="TPR" evidence="4">
    <location>
        <begin position="35"/>
        <end position="68"/>
    </location>
</feature>
<dbReference type="InterPro" id="IPR019734">
    <property type="entry name" value="TPR_rpt"/>
</dbReference>
<dbReference type="SUPFAM" id="SSF51197">
    <property type="entry name" value="Clavaminate synthase-like"/>
    <property type="match status" value="1"/>
</dbReference>
<dbReference type="PROSITE" id="PS50005">
    <property type="entry name" value="TPR"/>
    <property type="match status" value="1"/>
</dbReference>
<evidence type="ECO:0000256" key="1">
    <source>
        <dbReference type="ARBA" id="ARBA00007730"/>
    </source>
</evidence>
<dbReference type="PANTHER" id="PTHR46332:SF5">
    <property type="entry name" value="ASPARTATE BETA-HYDROXYLASE DOMAIN CONTAINING 2"/>
    <property type="match status" value="1"/>
</dbReference>
<dbReference type="Pfam" id="PF14559">
    <property type="entry name" value="TPR_19"/>
    <property type="match status" value="1"/>
</dbReference>
<evidence type="ECO:0000256" key="3">
    <source>
        <dbReference type="ARBA" id="ARBA00023002"/>
    </source>
</evidence>
<evidence type="ECO:0000313" key="6">
    <source>
        <dbReference type="EMBL" id="MFC3579826.1"/>
    </source>
</evidence>
<dbReference type="EMBL" id="JBHRXP010000002">
    <property type="protein sequence ID" value="MFC3579826.1"/>
    <property type="molecule type" value="Genomic_DNA"/>
</dbReference>
<keyword evidence="4" id="KW-0802">TPR repeat</keyword>
<reference evidence="7" key="1">
    <citation type="journal article" date="2019" name="Int. J. Syst. Evol. Microbiol.">
        <title>The Global Catalogue of Microorganisms (GCM) 10K type strain sequencing project: providing services to taxonomists for standard genome sequencing and annotation.</title>
        <authorList>
            <consortium name="The Broad Institute Genomics Platform"/>
            <consortium name="The Broad Institute Genome Sequencing Center for Infectious Disease"/>
            <person name="Wu L."/>
            <person name="Ma J."/>
        </authorList>
    </citation>
    <scope>NUCLEOTIDE SEQUENCE [LARGE SCALE GENOMIC DNA]</scope>
    <source>
        <strain evidence="7">KCTC 42739</strain>
    </source>
</reference>
<keyword evidence="2" id="KW-0223">Dioxygenase</keyword>
<dbReference type="Gene3D" id="2.60.120.330">
    <property type="entry name" value="B-lactam Antibiotic, Isopenicillin N Synthase, Chain"/>
    <property type="match status" value="1"/>
</dbReference>
<dbReference type="InterPro" id="IPR007803">
    <property type="entry name" value="Asp/Arg/Pro-Hydrxlase"/>
</dbReference>
<protein>
    <submittedName>
        <fullName evidence="6">Aspartyl/asparaginyl beta-hydroxylase domain-containing protein</fullName>
    </submittedName>
</protein>
<dbReference type="PANTHER" id="PTHR46332">
    <property type="entry name" value="ASPARTATE BETA-HYDROXYLASE DOMAIN-CONTAINING PROTEIN 2"/>
    <property type="match status" value="1"/>
</dbReference>